<dbReference type="GO" id="GO:0160147">
    <property type="term" value="F:tRNA pseudouridine(38-40) synthase activity"/>
    <property type="evidence" value="ECO:0007669"/>
    <property type="project" value="UniProtKB-EC"/>
</dbReference>
<comment type="similarity">
    <text evidence="1 4 7">Belongs to the tRNA pseudouridine synthase TruA family.</text>
</comment>
<dbReference type="SUPFAM" id="SSF55120">
    <property type="entry name" value="Pseudouridine synthase"/>
    <property type="match status" value="1"/>
</dbReference>
<evidence type="ECO:0000256" key="1">
    <source>
        <dbReference type="ARBA" id="ARBA00009375"/>
    </source>
</evidence>
<dbReference type="AlphaFoldDB" id="A0A830EQV1"/>
<dbReference type="GO" id="GO:0003723">
    <property type="term" value="F:RNA binding"/>
    <property type="evidence" value="ECO:0007669"/>
    <property type="project" value="InterPro"/>
</dbReference>
<dbReference type="InterPro" id="IPR020094">
    <property type="entry name" value="TruA/RsuA/RluB/E/F_N"/>
</dbReference>
<organism evidence="9 10">
    <name type="scientific">Haloarcula sebkhae</name>
    <dbReference type="NCBI Taxonomy" id="932660"/>
    <lineage>
        <taxon>Archaea</taxon>
        <taxon>Methanobacteriati</taxon>
        <taxon>Methanobacteriota</taxon>
        <taxon>Stenosarchaea group</taxon>
        <taxon>Halobacteria</taxon>
        <taxon>Halobacteriales</taxon>
        <taxon>Haloarculaceae</taxon>
        <taxon>Haloarcula</taxon>
    </lineage>
</organism>
<dbReference type="HAMAP" id="MF_00171">
    <property type="entry name" value="TruA"/>
    <property type="match status" value="1"/>
</dbReference>
<comment type="caution">
    <text evidence="9">The sequence shown here is derived from an EMBL/GenBank/DDBJ whole genome shotgun (WGS) entry which is preliminary data.</text>
</comment>
<evidence type="ECO:0000259" key="8">
    <source>
        <dbReference type="Pfam" id="PF01416"/>
    </source>
</evidence>
<dbReference type="RefSeq" id="WP_188977667.1">
    <property type="nucleotide sequence ID" value="NZ_BMPD01000003.1"/>
</dbReference>
<dbReference type="NCBIfam" id="NF000622">
    <property type="entry name" value="PRK00021.3-3"/>
    <property type="match status" value="1"/>
</dbReference>
<dbReference type="InterPro" id="IPR020103">
    <property type="entry name" value="PsdUridine_synth_cat_dom_sf"/>
</dbReference>
<evidence type="ECO:0000313" key="9">
    <source>
        <dbReference type="EMBL" id="GGK68305.1"/>
    </source>
</evidence>
<proteinExistence type="inferred from homology"/>
<dbReference type="OrthoDB" id="25720at2157"/>
<evidence type="ECO:0000256" key="7">
    <source>
        <dbReference type="RuleBase" id="RU003792"/>
    </source>
</evidence>
<feature type="active site" description="Nucleophile" evidence="4 5">
    <location>
        <position position="56"/>
    </location>
</feature>
<evidence type="ECO:0000256" key="5">
    <source>
        <dbReference type="PIRSR" id="PIRSR001430-1"/>
    </source>
</evidence>
<dbReference type="Proteomes" id="UP000614221">
    <property type="component" value="Unassembled WGS sequence"/>
</dbReference>
<comment type="catalytic activity">
    <reaction evidence="4 7">
        <text>uridine(38/39/40) in tRNA = pseudouridine(38/39/40) in tRNA</text>
        <dbReference type="Rhea" id="RHEA:22376"/>
        <dbReference type="Rhea" id="RHEA-COMP:10085"/>
        <dbReference type="Rhea" id="RHEA-COMP:10087"/>
        <dbReference type="ChEBI" id="CHEBI:65314"/>
        <dbReference type="ChEBI" id="CHEBI:65315"/>
        <dbReference type="EC" id="5.4.99.12"/>
    </reaction>
</comment>
<dbReference type="PANTHER" id="PTHR11142">
    <property type="entry name" value="PSEUDOURIDYLATE SYNTHASE"/>
    <property type="match status" value="1"/>
</dbReference>
<dbReference type="Pfam" id="PF01416">
    <property type="entry name" value="PseudoU_synth_1"/>
    <property type="match status" value="1"/>
</dbReference>
<dbReference type="GO" id="GO:0031119">
    <property type="term" value="P:tRNA pseudouridine synthesis"/>
    <property type="evidence" value="ECO:0007669"/>
    <property type="project" value="UniProtKB-UniRule"/>
</dbReference>
<dbReference type="CDD" id="cd00497">
    <property type="entry name" value="PseudoU_synth_TruA_like"/>
    <property type="match status" value="1"/>
</dbReference>
<accession>A0A830EQV1</accession>
<feature type="domain" description="Pseudouridine synthase I TruA alpha/beta" evidence="8">
    <location>
        <begin position="140"/>
        <end position="240"/>
    </location>
</feature>
<sequence>MRAYRVAYDGRPYHGFQRQPDVDTVEGRLRSALVRLGVCERGGGLPGRYAAAGRTDAGVSARAQTIAFDAPAWLSPVAFNGELPDDIRVWASADVPEDFHATHDATERTYTYYLYAPPGDDVRVDHSDDRTVDDERWAKAVDALAGSHDFHNLTSDDTGTQRTVDIDWARDGQFLVVQFTAGGFCRQLVRRLVSLAAAVADGSAPLSKVDRIFSPEPVSGPDGVPSASPEPLVLTDVCYPDVRFTRDEDAVADARTVFAHRRANACATARVAGNITDGL</sequence>
<comment type="caution">
    <text evidence="4">Lacks conserved residue(s) required for the propagation of feature annotation.</text>
</comment>
<reference evidence="9" key="1">
    <citation type="journal article" date="2014" name="Int. J. Syst. Evol. Microbiol.">
        <title>Complete genome sequence of Corynebacterium casei LMG S-19264T (=DSM 44701T), isolated from a smear-ripened cheese.</title>
        <authorList>
            <consortium name="US DOE Joint Genome Institute (JGI-PGF)"/>
            <person name="Walter F."/>
            <person name="Albersmeier A."/>
            <person name="Kalinowski J."/>
            <person name="Ruckert C."/>
        </authorList>
    </citation>
    <scope>NUCLEOTIDE SEQUENCE</scope>
    <source>
        <strain evidence="9">JCM 19018</strain>
    </source>
</reference>
<dbReference type="PANTHER" id="PTHR11142:SF0">
    <property type="entry name" value="TRNA PSEUDOURIDINE SYNTHASE-LIKE 1"/>
    <property type="match status" value="1"/>
</dbReference>
<comment type="function">
    <text evidence="4">Formation of pseudouridine at positions 38, 39 and 40 in the anticodon stem and loop of transfer RNAs.</text>
</comment>
<dbReference type="EC" id="5.4.99.12" evidence="4"/>
<dbReference type="Gene3D" id="3.30.70.580">
    <property type="entry name" value="Pseudouridine synthase I, catalytic domain, N-terminal subdomain"/>
    <property type="match status" value="1"/>
</dbReference>
<protein>
    <recommendedName>
        <fullName evidence="4">tRNA pseudouridine synthase A</fullName>
        <ecNumber evidence="4">5.4.99.12</ecNumber>
    </recommendedName>
    <alternativeName>
        <fullName evidence="4">tRNA pseudouridine(38-40) synthase</fullName>
    </alternativeName>
    <alternativeName>
        <fullName evidence="4">tRNA pseudouridylate synthase I</fullName>
    </alternativeName>
    <alternativeName>
        <fullName evidence="4">tRNA-uridine isomerase I</fullName>
    </alternativeName>
</protein>
<dbReference type="Gene3D" id="3.30.70.660">
    <property type="entry name" value="Pseudouridine synthase I, catalytic domain, C-terminal subdomain"/>
    <property type="match status" value="1"/>
</dbReference>
<name>A0A830EQV1_9EURY</name>
<dbReference type="InterPro" id="IPR001406">
    <property type="entry name" value="PsdUridine_synth_TruA"/>
</dbReference>
<evidence type="ECO:0000313" key="10">
    <source>
        <dbReference type="Proteomes" id="UP000614221"/>
    </source>
</evidence>
<dbReference type="PIRSF" id="PIRSF001430">
    <property type="entry name" value="tRNA_psdUrid_synth"/>
    <property type="match status" value="1"/>
</dbReference>
<evidence type="ECO:0000256" key="4">
    <source>
        <dbReference type="HAMAP-Rule" id="MF_00171"/>
    </source>
</evidence>
<reference evidence="9" key="2">
    <citation type="submission" date="2020-09" db="EMBL/GenBank/DDBJ databases">
        <authorList>
            <person name="Sun Q."/>
            <person name="Ohkuma M."/>
        </authorList>
    </citation>
    <scope>NUCLEOTIDE SEQUENCE</scope>
    <source>
        <strain evidence="9">JCM 19018</strain>
    </source>
</reference>
<feature type="binding site" evidence="4 6">
    <location>
        <position position="110"/>
    </location>
    <ligand>
        <name>substrate</name>
    </ligand>
</feature>
<gene>
    <name evidence="4" type="primary">truA</name>
    <name evidence="9" type="ORF">GCM10009067_20760</name>
</gene>
<dbReference type="InterPro" id="IPR020097">
    <property type="entry name" value="PsdUridine_synth_TruA_a/b_dom"/>
</dbReference>
<dbReference type="EMBL" id="BMPD01000003">
    <property type="protein sequence ID" value="GGK68305.1"/>
    <property type="molecule type" value="Genomic_DNA"/>
</dbReference>
<evidence type="ECO:0000256" key="3">
    <source>
        <dbReference type="ARBA" id="ARBA00023235"/>
    </source>
</evidence>
<evidence type="ECO:0000256" key="6">
    <source>
        <dbReference type="PIRSR" id="PIRSR001430-2"/>
    </source>
</evidence>
<keyword evidence="2 4" id="KW-0819">tRNA processing</keyword>
<dbReference type="InterPro" id="IPR020095">
    <property type="entry name" value="PsdUridine_synth_TruA_C"/>
</dbReference>
<evidence type="ECO:0000256" key="2">
    <source>
        <dbReference type="ARBA" id="ARBA00022694"/>
    </source>
</evidence>
<keyword evidence="3 4" id="KW-0413">Isomerase</keyword>